<dbReference type="VEuPathDB" id="VectorBase:ASTE004247"/>
<feature type="compositionally biased region" description="Basic residues" evidence="4">
    <location>
        <begin position="1306"/>
        <end position="1319"/>
    </location>
</feature>
<dbReference type="OMA" id="CCDCLHG"/>
<feature type="domain" description="Carboxylesterase type B" evidence="7">
    <location>
        <begin position="58"/>
        <end position="169"/>
    </location>
</feature>
<keyword evidence="5" id="KW-0812">Transmembrane</keyword>
<dbReference type="Pfam" id="PF00135">
    <property type="entry name" value="COesterase"/>
    <property type="match status" value="2"/>
</dbReference>
<feature type="compositionally biased region" description="Basic residues" evidence="4">
    <location>
        <begin position="730"/>
        <end position="740"/>
    </location>
</feature>
<feature type="region of interest" description="Disordered" evidence="4">
    <location>
        <begin position="1117"/>
        <end position="1207"/>
    </location>
</feature>
<proteinExistence type="inferred from homology"/>
<evidence type="ECO:0000256" key="1">
    <source>
        <dbReference type="ARBA" id="ARBA00005964"/>
    </source>
</evidence>
<reference evidence="8" key="2">
    <citation type="submission" date="2020-05" db="UniProtKB">
        <authorList>
            <consortium name="EnsemblMetazoa"/>
        </authorList>
    </citation>
    <scope>IDENTIFICATION</scope>
    <source>
        <strain evidence="8">Indian</strain>
    </source>
</reference>
<dbReference type="InterPro" id="IPR051093">
    <property type="entry name" value="Neuroligin/BSAL"/>
</dbReference>
<dbReference type="SUPFAM" id="SSF53474">
    <property type="entry name" value="alpha/beta-Hydrolases"/>
    <property type="match status" value="1"/>
</dbReference>
<accession>A0A182XW06</accession>
<feature type="region of interest" description="Disordered" evidence="4">
    <location>
        <begin position="725"/>
        <end position="801"/>
    </location>
</feature>
<keyword evidence="5" id="KW-0472">Membrane</keyword>
<evidence type="ECO:0000256" key="3">
    <source>
        <dbReference type="ARBA" id="ARBA00023180"/>
    </source>
</evidence>
<dbReference type="InterPro" id="IPR029058">
    <property type="entry name" value="AB_hydrolase_fold"/>
</dbReference>
<comment type="similarity">
    <text evidence="1">Belongs to the type-B carboxylesterase/lipase family.</text>
</comment>
<dbReference type="PROSITE" id="PS00941">
    <property type="entry name" value="CARBOXYLESTERASE_B_2"/>
    <property type="match status" value="1"/>
</dbReference>
<evidence type="ECO:0000256" key="2">
    <source>
        <dbReference type="ARBA" id="ARBA00022729"/>
    </source>
</evidence>
<dbReference type="EnsemblMetazoa" id="ASTEI00392-RA">
    <property type="protein sequence ID" value="ASTEI00392-PA"/>
    <property type="gene ID" value="ASTEI00392"/>
</dbReference>
<evidence type="ECO:0000256" key="4">
    <source>
        <dbReference type="SAM" id="MobiDB-lite"/>
    </source>
</evidence>
<feature type="compositionally biased region" description="Polar residues" evidence="4">
    <location>
        <begin position="1057"/>
        <end position="1069"/>
    </location>
</feature>
<feature type="compositionally biased region" description="Acidic residues" evidence="4">
    <location>
        <begin position="774"/>
        <end position="783"/>
    </location>
</feature>
<feature type="signal peptide" evidence="6">
    <location>
        <begin position="1"/>
        <end position="32"/>
    </location>
</feature>
<dbReference type="Gene3D" id="3.40.50.1820">
    <property type="entry name" value="alpha/beta hydrolase"/>
    <property type="match status" value="1"/>
</dbReference>
<feature type="region of interest" description="Disordered" evidence="4">
    <location>
        <begin position="1292"/>
        <end position="1351"/>
    </location>
</feature>
<feature type="domain" description="Carboxylesterase type B" evidence="7">
    <location>
        <begin position="244"/>
        <end position="670"/>
    </location>
</feature>
<organism evidence="8 9">
    <name type="scientific">Anopheles stephensi</name>
    <name type="common">Indo-Pakistan malaria mosquito</name>
    <dbReference type="NCBI Taxonomy" id="30069"/>
    <lineage>
        <taxon>Eukaryota</taxon>
        <taxon>Metazoa</taxon>
        <taxon>Ecdysozoa</taxon>
        <taxon>Arthropoda</taxon>
        <taxon>Hexapoda</taxon>
        <taxon>Insecta</taxon>
        <taxon>Pterygota</taxon>
        <taxon>Neoptera</taxon>
        <taxon>Endopterygota</taxon>
        <taxon>Diptera</taxon>
        <taxon>Nematocera</taxon>
        <taxon>Culicoidea</taxon>
        <taxon>Culicidae</taxon>
        <taxon>Anophelinae</taxon>
        <taxon>Anopheles</taxon>
    </lineage>
</organism>
<sequence>MKALGRRTDGRQHDRQLTVVFLLLTIWLSGTSRMSPSGVAGTGAAPAGSLNNITYSNSLVKTKYGPLRGIVFRTVPVVVEGFLGVPYASPPIGSLRYMPPVTPSTWKSPRLVDRFAPVCPQKLPKLDGTDAGVLGDLPIDRLKQLRRLVPTLVNQSEDCLYLNLYVPHAGRSTCRTSQDAVPESSPRSGLNSVVHCSVERFKHDCKHCGSEVVRWNQQRPTDVLTAGFNQPLVGKQFSNGFFSYEWNSGNHYDGSTLAMNGNVIVVTINFRLGVLGFLKTGAKGSAQGNFGLMDLVAGLHWLRENLVAFGGDPAKITLMGHGTGAALANILAVSPVAGDLIHRVVLLSGSALSPWAIQRDPLSVKRKVAQQTSCTGDVVNEDLAPCLRTKSLAELMNISLSSPRFLPGFAPFVDGTVITPAKAAVINNLKIPTDSAIASTSGIEFSNFHKQDVLFGLTTYESYLELTAADLEFGFNETKRDRILRTFVRNTYRFHLNEIYSALKNEYTNWERSPRSAYGYRDAVLELLSDGLTAAPLVQLSHLHSLQGGRSYFLHFKHQSHEWKFPQRSGSVRGEDVPFALGFSPSPMFPLTLTRLDMQVSSTVMRYLCNFVKTGVNAVNRWRRLVLFHFNIHSPDFLAFNIARNPNGLRGSPRMDVFVNSNNKRSWNPAKKPHNETLMRQLLSSFRQQDPLQPRNPLPAIPGQSLLTPEQALMQQQLQQYYHKEANNRQQKHSRRKRTRYSTDFQRYNSGETGGYGSSEESGLPGGSNGNDGQDGDEDDDDRQDGGDSSSGGRGETEPSYYSVDSDYVYSGFTTIKYNLPFWGHYDTTNQVFMEIGSQVVPKSHYRGHKLSLWLSLIPQLHSSFNIPELSMRHHHFSEENAMFYDGLVREQIIEPPLMHIGFVTSTTSKMHKTETIASTILQSISTECPPNITFIQTASASWPLHNSALPAHHGDSNRSLINRLTNSYHRSYSTALAITIGVGCFLLFLNVLIFVAIYYQREKRESNSRMKINLLELESRLNVVESSSGAVAAAAAAAAAASAASSDGQQLKEETSFSTTQAQKQQSLDTDEQVSIKGATGRVASNTANTTATLTKAAQSSGPNGIQTIELSLTPHYHGHGHATSMRRSSTSAIKHSHKCELQQQQQQQHLYHHHQSSCSNNRTVSPKKVSIVSPNPSDEQSSSGSASSLGSDHPAAAAHPRDTRSYSVVSLPKELCNQSTQYDLAEVSHLLVTSTDPAPRPTMTSIATMTRRRDLREDFRSTPAISGSTRSLVTVKDYTHRDGTELLMQGSSGAGILRPPSLHQLHHHPHQHLHHLHQPQQPLQQQQQQQQQESSSNSKKRVQIQEISV</sequence>
<feature type="transmembrane region" description="Helical" evidence="5">
    <location>
        <begin position="976"/>
        <end position="1000"/>
    </location>
</feature>
<evidence type="ECO:0000259" key="7">
    <source>
        <dbReference type="Pfam" id="PF00135"/>
    </source>
</evidence>
<dbReference type="InterPro" id="IPR019819">
    <property type="entry name" value="Carboxylesterase_B_CS"/>
</dbReference>
<evidence type="ECO:0000313" key="8">
    <source>
        <dbReference type="EnsemblMetazoa" id="ASTEI00392-PA"/>
    </source>
</evidence>
<feature type="compositionally biased region" description="Low complexity" evidence="4">
    <location>
        <begin position="1183"/>
        <end position="1193"/>
    </location>
</feature>
<feature type="region of interest" description="Disordered" evidence="4">
    <location>
        <begin position="1049"/>
        <end position="1073"/>
    </location>
</feature>
<dbReference type="PANTHER" id="PTHR43903">
    <property type="entry name" value="NEUROLIGIN"/>
    <property type="match status" value="1"/>
</dbReference>
<feature type="chain" id="PRO_5043859292" description="Carboxylesterase type B domain-containing protein" evidence="6">
    <location>
        <begin position="33"/>
        <end position="1351"/>
    </location>
</feature>
<feature type="compositionally biased region" description="Low complexity" evidence="4">
    <location>
        <begin position="1320"/>
        <end position="1334"/>
    </location>
</feature>
<evidence type="ECO:0000256" key="5">
    <source>
        <dbReference type="SAM" id="Phobius"/>
    </source>
</evidence>
<protein>
    <recommendedName>
        <fullName evidence="7">Carboxylesterase type B domain-containing protein</fullName>
    </recommendedName>
</protein>
<dbReference type="VEuPathDB" id="VectorBase:ASTEI20_041337"/>
<keyword evidence="5" id="KW-1133">Transmembrane helix</keyword>
<keyword evidence="2 6" id="KW-0732">Signal</keyword>
<dbReference type="Proteomes" id="UP000076408">
    <property type="component" value="Unassembled WGS sequence"/>
</dbReference>
<dbReference type="VEuPathDB" id="VectorBase:ASTEI00392"/>
<name>A0A182XW06_ANOST</name>
<dbReference type="InterPro" id="IPR002018">
    <property type="entry name" value="CarbesteraseB"/>
</dbReference>
<keyword evidence="3" id="KW-0325">Glycoprotein</keyword>
<evidence type="ECO:0000256" key="6">
    <source>
        <dbReference type="SAM" id="SignalP"/>
    </source>
</evidence>
<reference evidence="9" key="1">
    <citation type="journal article" date="2014" name="Genome Biol.">
        <title>Genome analysis of a major urban malaria vector mosquito, Anopheles stephensi.</title>
        <authorList>
            <person name="Jiang X."/>
            <person name="Peery A."/>
            <person name="Hall A.B."/>
            <person name="Sharma A."/>
            <person name="Chen X.G."/>
            <person name="Waterhouse R.M."/>
            <person name="Komissarov A."/>
            <person name="Riehle M.M."/>
            <person name="Shouche Y."/>
            <person name="Sharakhova M.V."/>
            <person name="Lawson D."/>
            <person name="Pakpour N."/>
            <person name="Arensburger P."/>
            <person name="Davidson V.L."/>
            <person name="Eiglmeier K."/>
            <person name="Emrich S."/>
            <person name="George P."/>
            <person name="Kennedy R.C."/>
            <person name="Mane S.P."/>
            <person name="Maslen G."/>
            <person name="Oringanje C."/>
            <person name="Qi Y."/>
            <person name="Settlage R."/>
            <person name="Tojo M."/>
            <person name="Tubio J.M."/>
            <person name="Unger M.F."/>
            <person name="Wang B."/>
            <person name="Vernick K.D."/>
            <person name="Ribeiro J.M."/>
            <person name="James A.A."/>
            <person name="Michel K."/>
            <person name="Riehle M.A."/>
            <person name="Luckhart S."/>
            <person name="Sharakhov I.V."/>
            <person name="Tu Z."/>
        </authorList>
    </citation>
    <scope>NUCLEOTIDE SEQUENCE [LARGE SCALE GENOMIC DNA]</scope>
    <source>
        <strain evidence="9">Indian</strain>
    </source>
</reference>
<dbReference type="STRING" id="30069.A0A182XW06"/>
<keyword evidence="9" id="KW-1185">Reference proteome</keyword>
<evidence type="ECO:0000313" key="9">
    <source>
        <dbReference type="Proteomes" id="UP000076408"/>
    </source>
</evidence>